<dbReference type="AlphaFoldDB" id="A0A5K7YS79"/>
<proteinExistence type="predicted"/>
<organism evidence="2 3">
    <name type="scientific">Desulfosarcina alkanivorans</name>
    <dbReference type="NCBI Taxonomy" id="571177"/>
    <lineage>
        <taxon>Bacteria</taxon>
        <taxon>Pseudomonadati</taxon>
        <taxon>Thermodesulfobacteriota</taxon>
        <taxon>Desulfobacteria</taxon>
        <taxon>Desulfobacterales</taxon>
        <taxon>Desulfosarcinaceae</taxon>
        <taxon>Desulfosarcina</taxon>
    </lineage>
</organism>
<keyword evidence="3" id="KW-1185">Reference proteome</keyword>
<protein>
    <submittedName>
        <fullName evidence="2">Uncharacterized protein</fullName>
    </submittedName>
</protein>
<gene>
    <name evidence="2" type="ORF">DSCA_60960</name>
</gene>
<evidence type="ECO:0000256" key="1">
    <source>
        <dbReference type="SAM" id="SignalP"/>
    </source>
</evidence>
<dbReference type="Proteomes" id="UP000427906">
    <property type="component" value="Chromosome"/>
</dbReference>
<reference evidence="2 3" key="1">
    <citation type="submission" date="2019-11" db="EMBL/GenBank/DDBJ databases">
        <title>Comparative genomics of hydrocarbon-degrading Desulfosarcina strains.</title>
        <authorList>
            <person name="Watanabe M."/>
            <person name="Kojima H."/>
            <person name="Fukui M."/>
        </authorList>
    </citation>
    <scope>NUCLEOTIDE SEQUENCE [LARGE SCALE GENOMIC DNA]</scope>
    <source>
        <strain evidence="2 3">PL12</strain>
    </source>
</reference>
<evidence type="ECO:0000313" key="2">
    <source>
        <dbReference type="EMBL" id="BBO72166.1"/>
    </source>
</evidence>
<name>A0A5K7YS79_9BACT</name>
<dbReference type="EMBL" id="AP021874">
    <property type="protein sequence ID" value="BBO72166.1"/>
    <property type="molecule type" value="Genomic_DNA"/>
</dbReference>
<feature type="chain" id="PRO_5024453502" evidence="1">
    <location>
        <begin position="22"/>
        <end position="114"/>
    </location>
</feature>
<sequence>MKSICFFVLVSVLAICGPAYCHTFKATYVSEDRTEVVLIDKATGDEWMVQVGDEIDGYRVIQITMDHVTIVHPGENGVIYSTDIPINSEKHTIKRTFRTPSSNDSTIFHRFMGL</sequence>
<keyword evidence="1" id="KW-0732">Signal</keyword>
<dbReference type="RefSeq" id="WP_155319908.1">
    <property type="nucleotide sequence ID" value="NZ_AP021874.1"/>
</dbReference>
<feature type="signal peptide" evidence="1">
    <location>
        <begin position="1"/>
        <end position="21"/>
    </location>
</feature>
<evidence type="ECO:0000313" key="3">
    <source>
        <dbReference type="Proteomes" id="UP000427906"/>
    </source>
</evidence>
<accession>A0A5K7YS79</accession>
<dbReference type="KEGG" id="dalk:DSCA_60960"/>